<keyword evidence="5" id="KW-1185">Reference proteome</keyword>
<evidence type="ECO:0000259" key="2">
    <source>
        <dbReference type="Pfam" id="PF15625"/>
    </source>
</evidence>
<feature type="compositionally biased region" description="Polar residues" evidence="1">
    <location>
        <begin position="84"/>
        <end position="94"/>
    </location>
</feature>
<dbReference type="InterPro" id="IPR052434">
    <property type="entry name" value="Tectonic-like_complex_comp"/>
</dbReference>
<dbReference type="Pfam" id="PF15625">
    <property type="entry name" value="CC2D2AN-C2"/>
    <property type="match status" value="1"/>
</dbReference>
<dbReference type="GO" id="GO:0035869">
    <property type="term" value="C:ciliary transition zone"/>
    <property type="evidence" value="ECO:0007669"/>
    <property type="project" value="TreeGrafter"/>
</dbReference>
<feature type="domain" description="CEP76/DRC7 peptidase-like" evidence="3">
    <location>
        <begin position="1079"/>
        <end position="1197"/>
    </location>
</feature>
<dbReference type="EMBL" id="JAKKPZ010000010">
    <property type="protein sequence ID" value="KAI1716265.1"/>
    <property type="molecule type" value="Genomic_DNA"/>
</dbReference>
<comment type="caution">
    <text evidence="4">The sequence shown here is derived from an EMBL/GenBank/DDBJ whole genome shotgun (WGS) entry which is preliminary data.</text>
</comment>
<dbReference type="PANTHER" id="PTHR20837:SF0">
    <property type="entry name" value="COILED-COIL AND C2 DOMAIN-CONTAINING PROTEIN 2A"/>
    <property type="match status" value="1"/>
</dbReference>
<organism evidence="4 5">
    <name type="scientific">Ditylenchus destructor</name>
    <dbReference type="NCBI Taxonomy" id="166010"/>
    <lineage>
        <taxon>Eukaryota</taxon>
        <taxon>Metazoa</taxon>
        <taxon>Ecdysozoa</taxon>
        <taxon>Nematoda</taxon>
        <taxon>Chromadorea</taxon>
        <taxon>Rhabditida</taxon>
        <taxon>Tylenchina</taxon>
        <taxon>Tylenchomorpha</taxon>
        <taxon>Sphaerularioidea</taxon>
        <taxon>Anguinidae</taxon>
        <taxon>Anguininae</taxon>
        <taxon>Ditylenchus</taxon>
    </lineage>
</organism>
<feature type="compositionally biased region" description="Polar residues" evidence="1">
    <location>
        <begin position="62"/>
        <end position="76"/>
    </location>
</feature>
<dbReference type="Pfam" id="PF24656">
    <property type="entry name" value="CEPT76_peptidase"/>
    <property type="match status" value="1"/>
</dbReference>
<feature type="compositionally biased region" description="Low complexity" evidence="1">
    <location>
        <begin position="100"/>
        <end position="110"/>
    </location>
</feature>
<evidence type="ECO:0000259" key="3">
    <source>
        <dbReference type="Pfam" id="PF24656"/>
    </source>
</evidence>
<gene>
    <name evidence="4" type="ORF">DdX_07306</name>
</gene>
<dbReference type="GO" id="GO:1904491">
    <property type="term" value="P:protein localization to ciliary transition zone"/>
    <property type="evidence" value="ECO:0007669"/>
    <property type="project" value="TreeGrafter"/>
</dbReference>
<dbReference type="Proteomes" id="UP001201812">
    <property type="component" value="Unassembled WGS sequence"/>
</dbReference>
<evidence type="ECO:0000256" key="1">
    <source>
        <dbReference type="SAM" id="MobiDB-lite"/>
    </source>
</evidence>
<reference evidence="4" key="1">
    <citation type="submission" date="2022-01" db="EMBL/GenBank/DDBJ databases">
        <title>Genome Sequence Resource for Two Populations of Ditylenchus destructor, the Migratory Endoparasitic Phytonematode.</title>
        <authorList>
            <person name="Zhang H."/>
            <person name="Lin R."/>
            <person name="Xie B."/>
        </authorList>
    </citation>
    <scope>NUCLEOTIDE SEQUENCE</scope>
    <source>
        <strain evidence="4">BazhouSP</strain>
    </source>
</reference>
<evidence type="ECO:0000313" key="4">
    <source>
        <dbReference type="EMBL" id="KAI1716265.1"/>
    </source>
</evidence>
<name>A0AAD4R4X4_9BILA</name>
<dbReference type="InterPro" id="IPR056290">
    <property type="entry name" value="CEPT76/DRC7_peptidase-like_dom"/>
</dbReference>
<dbReference type="InterPro" id="IPR028928">
    <property type="entry name" value="CC2D2AN-C2"/>
</dbReference>
<feature type="domain" description="CC2D2A N-terminal C2" evidence="2">
    <location>
        <begin position="517"/>
        <end position="667"/>
    </location>
</feature>
<feature type="region of interest" description="Disordered" evidence="1">
    <location>
        <begin position="1"/>
        <end position="137"/>
    </location>
</feature>
<evidence type="ECO:0000313" key="5">
    <source>
        <dbReference type="Proteomes" id="UP001201812"/>
    </source>
</evidence>
<sequence>MDNLEEIPSVYVNDSNGSNSDHTHPEPAARRTLQPAKRASIPKVGWSDIAETSSIIPPDPDSNVSASSAPDPTFSSELDMLPSVDSSSDIQQIANGGYASPDASSQSSSKSSRRPEMSVHARQRIRQQAKSMVEKKRGSVQLAKRLLRSQALQSASVIHEKQDFSGVDNQIESTIELASKYAARSQSLAAPEHLQRSFFFGTSDQEDFLEDVRPKPRVSLQITSNRAITELQYAKPLVESRARKEAGNVLLTTYPARNVANTDTTANVEDPFTVSTESRASSHLFAARPPRNLSAIIQRAGSSFIANGGLRGLENMLDKPQRIDRDESDDVDLVVYRKAEDWDQSDDTRGQPTYRFARLEIDLNRIEFHHHWLFSIENALASDLKALYDEYCQLVKCLLSHVKEYMDQKQQLNIHQAKSESETRYNEELGSILTEIRNRGKQIARQSEFLDRAWEKLQQFRQSSNIFSTDLMLHKNSHSDIPWNGIYNVNEAPEEIRDLFNYPSYELKEAVIPVPSTRPSQESQKLEEGRIDAIKRCRIQIQIHFNNILVCSTEEAFLNPKNFRVIFAKLFDLEIFERPEDISLTIRERFGRGPWQHVAQVFLPVPDINDDENKSEIGSSKNGLLSMEFASEIVRGSHKGSMGCGRNVGSPFMHGKVYCKTKWIKGSKHLTQNNDQSYIDSPNAQLDLLPIHLVTEEEFNLSPSFSALIQRSDQSRRANIQSLTKSAMHGNDAAHDASTELSLDVYRRVGHSYAVMVRRHFLENFSSGYDRRMKEYSEIVREEPLPTLFRAFGTIFGPPDLSRKLKPMRTSLTSRPQQAFGNQYRIMINIQYANNLPERVSGDRSRVFVEAAFRKEIARTTIVEGQQANWHETLCLTLDTPVEQIDFKSIIDSLQFNVFDQLITELDHDDREPNTLHEQIESRWIASAHIPFSAIYALGKVDGILILAPPLFCSGYRMVSDKHITMKILITIDPPLVPPVLDTHVKFPSDPAYEKHISICEKWEKRLRANFPERKYLSMVNASNGKRVILSRFLRKIPPPSKILQAATLNIHNAVVMAINLIRNIPFIADPVMFPGNCDLWTTADEMLTIGCGDEEEHAILLVCWLMSLEIPAALILGTSLPEGPKAAYVLVQFDELESWLINPCDGFHYFPDDPLCPLFSVGTIVTSTNIYGNVQRSTHPSLLDFDLRKKLHWDPLFADTIESIESLQANIVRYNNVSEDLLVELRTNLEREIKFRFDEARNYGIPQWNLVASRLLRDILSETWQTEGILDNGMLDVEGKFAQLRLSHRVTAVAFSGPYISKKKLVKAILKTNMHVNSDRNAQFALAVFIHPFINEIVNCSVALASLSPLLT</sequence>
<accession>A0AAD4R4X4</accession>
<protein>
    <submittedName>
        <fullName evidence="4">Coiled-coil and C2 domain-containing protein 2A</fullName>
    </submittedName>
</protein>
<dbReference type="GO" id="GO:1905515">
    <property type="term" value="P:non-motile cilium assembly"/>
    <property type="evidence" value="ECO:0007669"/>
    <property type="project" value="TreeGrafter"/>
</dbReference>
<proteinExistence type="predicted"/>
<dbReference type="PANTHER" id="PTHR20837">
    <property type="entry name" value="CENTROSOMAL PROTEIN-RELATED"/>
    <property type="match status" value="1"/>
</dbReference>